<accession>A0A1S1QTF6</accession>
<comment type="caution">
    <text evidence="2">The sequence shown here is derived from an EMBL/GenBank/DDBJ whole genome shotgun (WGS) entry which is preliminary data.</text>
</comment>
<dbReference type="GO" id="GO:0032259">
    <property type="term" value="P:methylation"/>
    <property type="evidence" value="ECO:0007669"/>
    <property type="project" value="UniProtKB-KW"/>
</dbReference>
<keyword evidence="2" id="KW-0489">Methyltransferase</keyword>
<dbReference type="Gene3D" id="3.40.50.150">
    <property type="entry name" value="Vaccinia Virus protein VP39"/>
    <property type="match status" value="1"/>
</dbReference>
<gene>
    <name evidence="2" type="ORF">CC117_17020</name>
</gene>
<protein>
    <submittedName>
        <fullName evidence="2">Methyltransferase type 12</fullName>
    </submittedName>
</protein>
<feature type="compositionally biased region" description="Polar residues" evidence="1">
    <location>
        <begin position="179"/>
        <end position="189"/>
    </location>
</feature>
<sequence length="639" mass="68239">MTERTSIRRAWLPIAACVGIGANGLRLRARVRALPVIGPAGRPVHPSHRFLLAEGVHLDEAQRRAASAYARREGLTVLDLVPSTMAAHELLDLARMVDPEPYRAQRLAPGRGAYHALLVDQEVLDRSGLALVRPDRAELAAATATLKLHAPAATGLAILPGLAAAPAQGTAPVQGGKAQGSTTQGSAQSGEAAPRNGRDRIAVQFAALPWEPALPFLPLVRDLAVGAGATAAPAWALGAAVLSWLQPAVVGAGRIRVPATELLRSPLTRRQPMASFLASPLTAASAPRPGPPATDPAALAAKRHQYRADLAAGVDRFLEAPSAACPWCGGTDLSLALAGSDSVQAKPGVFRYDRCGDCGHVFQNPRLTLDGLEFYYRDVYSGLGAALIEELFRRNTDIYLTRARLDIPAPRRWLDVGGGFGHFCAAAREVWPTTSFDGLDIGESINLAGRRGWVDHVHQGRLPDLAGELSGRYDVVSMFHYLEHTRDPREELHAAARTLAPGGHLIIEVPNPQCPAGRWFGAYWPGWFVPQHQHLIPADNLVHALDEAGLKVLDVCFGEAHQGGDAPIALWGAWQRAAPSPAMPWQEVASPARARARRVLTGAAMGAAMPAAVAWDAASRRYMTGGRRSNAYRVLACLR</sequence>
<dbReference type="InterPro" id="IPR029063">
    <property type="entry name" value="SAM-dependent_MTases_sf"/>
</dbReference>
<name>A0A1S1QTF6_9ACTN</name>
<dbReference type="RefSeq" id="WP_071084570.1">
    <property type="nucleotide sequence ID" value="NZ_MBLM01000114.1"/>
</dbReference>
<proteinExistence type="predicted"/>
<dbReference type="EMBL" id="MBLM01000114">
    <property type="protein sequence ID" value="OHV36876.1"/>
    <property type="molecule type" value="Genomic_DNA"/>
</dbReference>
<dbReference type="SUPFAM" id="SSF53335">
    <property type="entry name" value="S-adenosyl-L-methionine-dependent methyltransferases"/>
    <property type="match status" value="1"/>
</dbReference>
<organism evidence="2 3">
    <name type="scientific">Parafrankia colletiae</name>
    <dbReference type="NCBI Taxonomy" id="573497"/>
    <lineage>
        <taxon>Bacteria</taxon>
        <taxon>Bacillati</taxon>
        <taxon>Actinomycetota</taxon>
        <taxon>Actinomycetes</taxon>
        <taxon>Frankiales</taxon>
        <taxon>Frankiaceae</taxon>
        <taxon>Parafrankia</taxon>
    </lineage>
</organism>
<dbReference type="AlphaFoldDB" id="A0A1S1QTF6"/>
<dbReference type="GO" id="GO:0008168">
    <property type="term" value="F:methyltransferase activity"/>
    <property type="evidence" value="ECO:0007669"/>
    <property type="project" value="UniProtKB-KW"/>
</dbReference>
<dbReference type="CDD" id="cd02440">
    <property type="entry name" value="AdoMet_MTases"/>
    <property type="match status" value="1"/>
</dbReference>
<evidence type="ECO:0000256" key="1">
    <source>
        <dbReference type="SAM" id="MobiDB-lite"/>
    </source>
</evidence>
<dbReference type="OrthoDB" id="3779937at2"/>
<keyword evidence="2" id="KW-0808">Transferase</keyword>
<dbReference type="Pfam" id="PF13489">
    <property type="entry name" value="Methyltransf_23"/>
    <property type="match status" value="1"/>
</dbReference>
<reference evidence="3" key="1">
    <citation type="submission" date="2016-07" db="EMBL/GenBank/DDBJ databases">
        <title>Sequence Frankia sp. strain CcI1.17.</title>
        <authorList>
            <person name="Ghodhbane-Gtari F."/>
            <person name="Swanson E."/>
            <person name="Gueddou A."/>
            <person name="Morris K."/>
            <person name="Hezbri K."/>
            <person name="Ktari A."/>
            <person name="Nouioui I."/>
            <person name="Abebe-Akele F."/>
            <person name="Simpson S."/>
            <person name="Thomas K."/>
            <person name="Gtari M."/>
            <person name="Tisa L.S."/>
            <person name="Hurst S."/>
        </authorList>
    </citation>
    <scope>NUCLEOTIDE SEQUENCE [LARGE SCALE GENOMIC DNA]</scope>
    <source>
        <strain evidence="3">Cc1.17</strain>
    </source>
</reference>
<evidence type="ECO:0000313" key="3">
    <source>
        <dbReference type="Proteomes" id="UP000179627"/>
    </source>
</evidence>
<feature type="region of interest" description="Disordered" evidence="1">
    <location>
        <begin position="169"/>
        <end position="195"/>
    </location>
</feature>
<evidence type="ECO:0000313" key="2">
    <source>
        <dbReference type="EMBL" id="OHV36876.1"/>
    </source>
</evidence>
<keyword evidence="3" id="KW-1185">Reference proteome</keyword>
<dbReference type="Proteomes" id="UP000179627">
    <property type="component" value="Unassembled WGS sequence"/>
</dbReference>